<evidence type="ECO:0000313" key="1">
    <source>
        <dbReference type="EMBL" id="QKE91986.1"/>
    </source>
</evidence>
<gene>
    <name evidence="1" type="ORF">HN018_19840</name>
</gene>
<dbReference type="Proteomes" id="UP000500767">
    <property type="component" value="Chromosome"/>
</dbReference>
<dbReference type="Gene3D" id="3.40.50.300">
    <property type="entry name" value="P-loop containing nucleotide triphosphate hydrolases"/>
    <property type="match status" value="1"/>
</dbReference>
<reference evidence="1 2" key="1">
    <citation type="journal article" date="2014" name="World J. Microbiol. Biotechnol.">
        <title>Biodiversity and physiological characteristics of Antarctic and Arctic lichens-associated bacteria.</title>
        <authorList>
            <person name="Lee Y.M."/>
            <person name="Kim E.H."/>
            <person name="Lee H.K."/>
            <person name="Hong S.G."/>
        </authorList>
    </citation>
    <scope>NUCLEOTIDE SEQUENCE [LARGE SCALE GENOMIC DNA]</scope>
    <source>
        <strain evidence="1 2">PAMC 26569</strain>
    </source>
</reference>
<proteinExistence type="predicted"/>
<keyword evidence="1" id="KW-0808">Transferase</keyword>
<dbReference type="KEGG" id="lck:HN018_19840"/>
<dbReference type="EMBL" id="CP053708">
    <property type="protein sequence ID" value="QKE91986.1"/>
    <property type="molecule type" value="Genomic_DNA"/>
</dbReference>
<dbReference type="InterPro" id="IPR027417">
    <property type="entry name" value="P-loop_NTPase"/>
</dbReference>
<sequence>MVEVISIHVTKCAGSSLRLALEQAYAPATVFLMHGDNPANPISRTNIDPEGSAERTRQLYEGLDKNVQAIHGHLDVKKFRFISRSVRRITILRHPIERTISHYYFFRQDHPSGHPIRDYLLRNDLSLLEFARLPVIKNFYRQVFFGGVDRSELDFVSSIEALPQRLPTLCALLDREISLPRENVGSLRAMSPVISDEVLESLANLLTDDIDFYQDWTTA</sequence>
<name>A0A6M8HUQ8_9PROT</name>
<dbReference type="RefSeq" id="WP_171833669.1">
    <property type="nucleotide sequence ID" value="NZ_CP053708.1"/>
</dbReference>
<organism evidence="1 2">
    <name type="scientific">Lichenicola cladoniae</name>
    <dbReference type="NCBI Taxonomy" id="1484109"/>
    <lineage>
        <taxon>Bacteria</taxon>
        <taxon>Pseudomonadati</taxon>
        <taxon>Pseudomonadota</taxon>
        <taxon>Alphaproteobacteria</taxon>
        <taxon>Acetobacterales</taxon>
        <taxon>Acetobacteraceae</taxon>
        <taxon>Lichenicola</taxon>
    </lineage>
</organism>
<dbReference type="GO" id="GO:0016740">
    <property type="term" value="F:transferase activity"/>
    <property type="evidence" value="ECO:0007669"/>
    <property type="project" value="UniProtKB-KW"/>
</dbReference>
<dbReference type="SUPFAM" id="SSF52540">
    <property type="entry name" value="P-loop containing nucleoside triphosphate hydrolases"/>
    <property type="match status" value="1"/>
</dbReference>
<evidence type="ECO:0000313" key="2">
    <source>
        <dbReference type="Proteomes" id="UP000500767"/>
    </source>
</evidence>
<accession>A0A6M8HUQ8</accession>
<dbReference type="AlphaFoldDB" id="A0A6M8HUQ8"/>
<protein>
    <submittedName>
        <fullName evidence="1">Sulfotransferase family 2 domain-containing protein</fullName>
    </submittedName>
</protein>
<keyword evidence="2" id="KW-1185">Reference proteome</keyword>